<evidence type="ECO:0000313" key="8">
    <source>
        <dbReference type="Proteomes" id="UP000178417"/>
    </source>
</evidence>
<feature type="domain" description="Amine oxidase" evidence="6">
    <location>
        <begin position="32"/>
        <end position="328"/>
    </location>
</feature>
<dbReference type="InterPro" id="IPR036188">
    <property type="entry name" value="FAD/NAD-bd_sf"/>
</dbReference>
<dbReference type="Pfam" id="PF01593">
    <property type="entry name" value="Amino_oxidase"/>
    <property type="match status" value="1"/>
</dbReference>
<dbReference type="AlphaFoldDB" id="A0A1F4SN32"/>
<evidence type="ECO:0000259" key="6">
    <source>
        <dbReference type="Pfam" id="PF01593"/>
    </source>
</evidence>
<evidence type="ECO:0000313" key="7">
    <source>
        <dbReference type="EMBL" id="OGC21848.1"/>
    </source>
</evidence>
<reference evidence="7 8" key="1">
    <citation type="journal article" date="2016" name="Nat. Commun.">
        <title>Thousands of microbial genomes shed light on interconnected biogeochemical processes in an aquifer system.</title>
        <authorList>
            <person name="Anantharaman K."/>
            <person name="Brown C.T."/>
            <person name="Hug L.A."/>
            <person name="Sharon I."/>
            <person name="Castelle C.J."/>
            <person name="Probst A.J."/>
            <person name="Thomas B.C."/>
            <person name="Singh A."/>
            <person name="Wilkins M.J."/>
            <person name="Karaoz U."/>
            <person name="Brodie E.L."/>
            <person name="Williams K.H."/>
            <person name="Hubbard S.S."/>
            <person name="Banfield J.F."/>
        </authorList>
    </citation>
    <scope>NUCLEOTIDE SEQUENCE [LARGE SCALE GENOMIC DNA]</scope>
</reference>
<dbReference type="Proteomes" id="UP000178417">
    <property type="component" value="Unassembled WGS sequence"/>
</dbReference>
<keyword evidence="5" id="KW-0520">NAD</keyword>
<keyword evidence="2" id="KW-0732">Signal</keyword>
<dbReference type="STRING" id="1802579.A2310_01015"/>
<evidence type="ECO:0000256" key="4">
    <source>
        <dbReference type="ARBA" id="ARBA00022857"/>
    </source>
</evidence>
<dbReference type="GO" id="GO:0016491">
    <property type="term" value="F:oxidoreductase activity"/>
    <property type="evidence" value="ECO:0007669"/>
    <property type="project" value="InterPro"/>
</dbReference>
<dbReference type="InterPro" id="IPR052206">
    <property type="entry name" value="Retinol_saturase"/>
</dbReference>
<gene>
    <name evidence="7" type="ORF">A2310_01015</name>
</gene>
<protein>
    <recommendedName>
        <fullName evidence="6">Amine oxidase domain-containing protein</fullName>
    </recommendedName>
</protein>
<evidence type="ECO:0000256" key="3">
    <source>
        <dbReference type="ARBA" id="ARBA00022827"/>
    </source>
</evidence>
<dbReference type="EMBL" id="MEUB01000035">
    <property type="protein sequence ID" value="OGC21848.1"/>
    <property type="molecule type" value="Genomic_DNA"/>
</dbReference>
<organism evidence="7 8">
    <name type="scientific">candidate division WOR-1 bacterium RIFOXYB2_FULL_37_13</name>
    <dbReference type="NCBI Taxonomy" id="1802579"/>
    <lineage>
        <taxon>Bacteria</taxon>
        <taxon>Bacillati</taxon>
        <taxon>Saganbacteria</taxon>
    </lineage>
</organism>
<sequence>MAAEHTTSIIHHSSRPRKENHDYDAIIVGAGIGGLTCAAFLAQAGLKTLVVEQHFKAGGNVTSYKREGFTFDVPNIIGGLREGAPVRNILSHLGVEQDFIEVERPFIFQFPGYRVSVFSDIEKYKEELIRNFPKEKQGIIQYLKTMNEIWKDMLSSPHTLKWYHYPLFPLLHPRVLKYKDLTFERFIDRFFKDEKLKEIVASGWGFLGLPSSRISLLNMLGMYMSYHTGGAWYPNGGYQTFANSVATAFKKFGGELKLNTRVSKIVVGNGQARGIELEDGTRISAREVISNADSQKTFLNLIGQEHLPPNYYRKIQGLRMSDSGIAVHLGIKMDISGIDLNCGYIMDFPRFGEVNSRFEAARRGEMVFETGNIGMGISVPSLRHAPSDSGKDKHVVELVAYPVPWNFKKNGRSSEAYESLKEKVSNALIAEAERTIPGLSASILIKEVATPLTYERYTGATNGAWYDAECTPDQGGSHRLAAKTPIKGLWLTGAKTSLGAGMFASINTGLFTADSILKGALTGGKFLL</sequence>
<dbReference type="SUPFAM" id="SSF51905">
    <property type="entry name" value="FAD/NAD(P)-binding domain"/>
    <property type="match status" value="1"/>
</dbReference>
<keyword evidence="4" id="KW-0521">NADP</keyword>
<dbReference type="Gene3D" id="3.50.50.60">
    <property type="entry name" value="FAD/NAD(P)-binding domain"/>
    <property type="match status" value="2"/>
</dbReference>
<keyword evidence="3" id="KW-0274">FAD</keyword>
<evidence type="ECO:0000256" key="5">
    <source>
        <dbReference type="ARBA" id="ARBA00023027"/>
    </source>
</evidence>
<dbReference type="PANTHER" id="PTHR46091:SF3">
    <property type="entry name" value="AMINE OXIDASE DOMAIN-CONTAINING PROTEIN"/>
    <property type="match status" value="1"/>
</dbReference>
<comment type="caution">
    <text evidence="7">The sequence shown here is derived from an EMBL/GenBank/DDBJ whole genome shotgun (WGS) entry which is preliminary data.</text>
</comment>
<accession>A0A1F4SN32</accession>
<dbReference type="InterPro" id="IPR002937">
    <property type="entry name" value="Amino_oxidase"/>
</dbReference>
<evidence type="ECO:0000256" key="2">
    <source>
        <dbReference type="ARBA" id="ARBA00022729"/>
    </source>
</evidence>
<proteinExistence type="predicted"/>
<keyword evidence="1" id="KW-0285">Flavoprotein</keyword>
<name>A0A1F4SN32_UNCSA</name>
<dbReference type="PANTHER" id="PTHR46091">
    <property type="entry name" value="BLR7054 PROTEIN"/>
    <property type="match status" value="1"/>
</dbReference>
<evidence type="ECO:0000256" key="1">
    <source>
        <dbReference type="ARBA" id="ARBA00022630"/>
    </source>
</evidence>